<comment type="caution">
    <text evidence="2">The sequence shown here is derived from an EMBL/GenBank/DDBJ whole genome shotgun (WGS) entry which is preliminary data.</text>
</comment>
<feature type="compositionally biased region" description="Gly residues" evidence="1">
    <location>
        <begin position="234"/>
        <end position="246"/>
    </location>
</feature>
<dbReference type="AlphaFoldDB" id="A0A9W4DM73"/>
<name>A0A9W4DM73_9ACTN</name>
<keyword evidence="3" id="KW-1185">Reference proteome</keyword>
<organism evidence="2 3">
    <name type="scientific">Actinacidiphila cocklensis</name>
    <dbReference type="NCBI Taxonomy" id="887465"/>
    <lineage>
        <taxon>Bacteria</taxon>
        <taxon>Bacillati</taxon>
        <taxon>Actinomycetota</taxon>
        <taxon>Actinomycetes</taxon>
        <taxon>Kitasatosporales</taxon>
        <taxon>Streptomycetaceae</taxon>
        <taxon>Actinacidiphila</taxon>
    </lineage>
</organism>
<dbReference type="Proteomes" id="UP001152519">
    <property type="component" value="Unassembled WGS sequence"/>
</dbReference>
<sequence length="246" mass="26907">MGRAWSAGRREATRHRRRAGGMGLRPLRTGRAAGRRPGRAARTLPGTRHAADLPVAAVGGSGLRPLGDRTRGRAGAAACGRGPRRLRLPARGDRPHAHRRPARRGRRRRRLGGRRRARRRPPAPHTGRPCTRPPPRRRARCLSAAARTAEAVDRRPDLPGDRPAAAQYPRLPRTAWHSRRVRPPRRRAAHRTQAQAEADEDPGQQRPVALPLPITPSTLVERGVRGARFEQGRSLGGPGLVGGHPA</sequence>
<proteinExistence type="predicted"/>
<feature type="compositionally biased region" description="Basic and acidic residues" evidence="1">
    <location>
        <begin position="222"/>
        <end position="231"/>
    </location>
</feature>
<dbReference type="EMBL" id="CAJSLV010000043">
    <property type="protein sequence ID" value="CAG6392193.1"/>
    <property type="molecule type" value="Genomic_DNA"/>
</dbReference>
<accession>A0A9W4DM73</accession>
<feature type="compositionally biased region" description="Basic residues" evidence="1">
    <location>
        <begin position="176"/>
        <end position="190"/>
    </location>
</feature>
<reference evidence="2" key="1">
    <citation type="submission" date="2021-05" db="EMBL/GenBank/DDBJ databases">
        <authorList>
            <person name="Arsene-Ploetze F."/>
        </authorList>
    </citation>
    <scope>NUCLEOTIDE SEQUENCE</scope>
    <source>
        <strain evidence="2">DSM 42138</strain>
    </source>
</reference>
<feature type="compositionally biased region" description="Basic and acidic residues" evidence="1">
    <location>
        <begin position="150"/>
        <end position="160"/>
    </location>
</feature>
<evidence type="ECO:0000313" key="3">
    <source>
        <dbReference type="Proteomes" id="UP001152519"/>
    </source>
</evidence>
<feature type="region of interest" description="Disordered" evidence="1">
    <location>
        <begin position="1"/>
        <end position="246"/>
    </location>
</feature>
<gene>
    <name evidence="2" type="ORF">SCOCK_150165</name>
</gene>
<evidence type="ECO:0000256" key="1">
    <source>
        <dbReference type="SAM" id="MobiDB-lite"/>
    </source>
</evidence>
<feature type="compositionally biased region" description="Basic residues" evidence="1">
    <location>
        <begin position="96"/>
        <end position="122"/>
    </location>
</feature>
<evidence type="ECO:0000313" key="2">
    <source>
        <dbReference type="EMBL" id="CAG6392193.1"/>
    </source>
</evidence>
<protein>
    <submittedName>
        <fullName evidence="2">Uncharacterized protein</fullName>
    </submittedName>
</protein>